<keyword evidence="10" id="KW-0540">Nuclease</keyword>
<evidence type="ECO:0000256" key="22">
    <source>
        <dbReference type="ARBA" id="ARBA00046098"/>
    </source>
</evidence>
<evidence type="ECO:0000256" key="12">
    <source>
        <dbReference type="ARBA" id="ARBA00022759"/>
    </source>
</evidence>
<reference evidence="25" key="1">
    <citation type="submission" date="2018-07" db="EMBL/GenBank/DDBJ databases">
        <authorList>
            <person name="Quirk P.G."/>
            <person name="Krulwich T.A."/>
        </authorList>
    </citation>
    <scope>NUCLEOTIDE SEQUENCE</scope>
</reference>
<evidence type="ECO:0000313" key="25">
    <source>
        <dbReference type="EMBL" id="SSX23337.1"/>
    </source>
</evidence>
<dbReference type="GO" id="GO:0042645">
    <property type="term" value="C:mitochondrial nucleoid"/>
    <property type="evidence" value="ECO:0007669"/>
    <property type="project" value="UniProtKB-ARBA"/>
</dbReference>
<evidence type="ECO:0000256" key="3">
    <source>
        <dbReference type="ARBA" id="ARBA00004123"/>
    </source>
</evidence>
<dbReference type="PANTHER" id="PTHR12553:SF49">
    <property type="entry name" value="ZINC PHOSPHODIESTERASE ELAC PROTEIN 2"/>
    <property type="match status" value="1"/>
</dbReference>
<dbReference type="AlphaFoldDB" id="A0A336M4K8"/>
<feature type="domain" description="tRNase Z endonuclease" evidence="24">
    <location>
        <begin position="87"/>
        <end position="139"/>
    </location>
</feature>
<evidence type="ECO:0000256" key="5">
    <source>
        <dbReference type="ARBA" id="ARBA00007823"/>
    </source>
</evidence>
<keyword evidence="11" id="KW-0479">Metal-binding</keyword>
<dbReference type="FunFam" id="3.60.15.10:FF:000014">
    <property type="entry name" value="Zinc phosphodiesterase ELAC protein 2"/>
    <property type="match status" value="1"/>
</dbReference>
<evidence type="ECO:0000256" key="1">
    <source>
        <dbReference type="ARBA" id="ARBA00000402"/>
    </source>
</evidence>
<dbReference type="Pfam" id="PF23023">
    <property type="entry name" value="Anti-Pycsar_Apyc1"/>
    <property type="match status" value="1"/>
</dbReference>
<evidence type="ECO:0000256" key="15">
    <source>
        <dbReference type="ARBA" id="ARBA00022946"/>
    </source>
</evidence>
<protein>
    <recommendedName>
        <fullName evidence="7">Zinc phosphodiesterase ELAC protein 2</fullName>
        <ecNumber evidence="6">3.1.26.11</ecNumber>
    </recommendedName>
    <alternativeName>
        <fullName evidence="21">ElaC homolog protein 2</fullName>
    </alternativeName>
    <alternativeName>
        <fullName evidence="19">Ribonuclease Z 2</fullName>
    </alternativeName>
    <alternativeName>
        <fullName evidence="20">tRNA 3 endonuclease 2</fullName>
    </alternativeName>
    <alternativeName>
        <fullName evidence="18">tRNase Z 2</fullName>
    </alternativeName>
</protein>
<evidence type="ECO:0000256" key="23">
    <source>
        <dbReference type="ARBA" id="ARBA00047136"/>
    </source>
</evidence>
<evidence type="ECO:0000256" key="6">
    <source>
        <dbReference type="ARBA" id="ARBA00012477"/>
    </source>
</evidence>
<organism evidence="25">
    <name type="scientific">Culicoides sonorensis</name>
    <name type="common">Biting midge</name>
    <dbReference type="NCBI Taxonomy" id="179676"/>
    <lineage>
        <taxon>Eukaryota</taxon>
        <taxon>Metazoa</taxon>
        <taxon>Ecdysozoa</taxon>
        <taxon>Arthropoda</taxon>
        <taxon>Hexapoda</taxon>
        <taxon>Insecta</taxon>
        <taxon>Pterygota</taxon>
        <taxon>Neoptera</taxon>
        <taxon>Endopterygota</taxon>
        <taxon>Diptera</taxon>
        <taxon>Nematocera</taxon>
        <taxon>Chironomoidea</taxon>
        <taxon>Ceratopogonidae</taxon>
        <taxon>Ceratopogoninae</taxon>
        <taxon>Culicoides</taxon>
        <taxon>Monoculicoides</taxon>
    </lineage>
</organism>
<evidence type="ECO:0000256" key="7">
    <source>
        <dbReference type="ARBA" id="ARBA00013357"/>
    </source>
</evidence>
<name>A0A336M4K8_CULSO</name>
<comment type="subcellular location">
    <subcellularLocation>
        <location evidence="4">Mitochondrion matrix</location>
    </subcellularLocation>
    <subcellularLocation>
        <location evidence="3">Nucleus</location>
    </subcellularLocation>
</comment>
<dbReference type="GO" id="GO:1990180">
    <property type="term" value="P:mitochondrial tRNA 3'-end processing"/>
    <property type="evidence" value="ECO:0007669"/>
    <property type="project" value="TreeGrafter"/>
</dbReference>
<evidence type="ECO:0000256" key="21">
    <source>
        <dbReference type="ARBA" id="ARBA00032616"/>
    </source>
</evidence>
<evidence type="ECO:0000256" key="19">
    <source>
        <dbReference type="ARBA" id="ARBA00030729"/>
    </source>
</evidence>
<keyword evidence="13" id="KW-0378">Hydrolase</keyword>
<evidence type="ECO:0000256" key="18">
    <source>
        <dbReference type="ARBA" id="ARBA00030689"/>
    </source>
</evidence>
<comment type="subunit">
    <text evidence="23">Homodimer. Interacts with PTCD1.</text>
</comment>
<keyword evidence="15" id="KW-0809">Transit peptide</keyword>
<comment type="catalytic activity">
    <reaction evidence="1">
        <text>Endonucleolytic cleavage of RNA, removing extra 3' nucleotides from tRNA precursor, generating 3' termini of tRNAs. A 3'-hydroxy group is left at the tRNA terminus and a 5'-phosphoryl group is left at the trailer molecule.</text>
        <dbReference type="EC" id="3.1.26.11"/>
    </reaction>
</comment>
<dbReference type="InterPro" id="IPR047151">
    <property type="entry name" value="RNZ2-like"/>
</dbReference>
<evidence type="ECO:0000256" key="16">
    <source>
        <dbReference type="ARBA" id="ARBA00023128"/>
    </source>
</evidence>
<evidence type="ECO:0000259" key="24">
    <source>
        <dbReference type="Pfam" id="PF13691"/>
    </source>
</evidence>
<dbReference type="PANTHER" id="PTHR12553">
    <property type="entry name" value="ZINC PHOSPHODIESTERASE ELAC PROTEIN 2"/>
    <property type="match status" value="1"/>
</dbReference>
<keyword evidence="14" id="KW-0862">Zinc</keyword>
<comment type="similarity">
    <text evidence="5">Belongs to the RNase Z family.</text>
</comment>
<sequence>MAQMAKNITSIFITEFCTASMKKISFNLFSSLVVRKFSNKKLISILKDMPRDTSNLVQLQKQRNKIKEKAAKYPPGTVNMQFLCPSSNGPASVYLFTDQSRYLFNCGEGTQRLAHEHRTKLARLEHIFMTQTSWSTIGGLPGLCLTVQDAGVPELTLHGPPGLDEMFHATRRFVVLRDLKVSAVEINSKEIQEYDDVVMNVKYVPIYKNQSDQVKDDAEEELIVVDQVDYYAHESKNRNKPKLDVKSQMERLVKRRDNCLTAYICKLKPKAGTLILEKCVEKRVPPGPLLGQLKNGFDVVLEDGTVVMSKEVRGPDDPGPKFIFLDIPSQDYIESFIANQSLFLDESDSNTSVIVHFSPNEIISSPFYTEFMSKFPETTSHLIANGTKSFNGYVAAHRIQFQLNQLDSHIFPVLHEALKFNDSDESDQLKKKMRLDSPIQSSSESVSHTENDKFINVSTLTGYHLRPFKGLDLSSEAFLKPSEYFKELEATAGCLETIENTKKALNRDTEVQNRENSYPKLVFLGTGSCIPNKTRNVSSILVHARSDACILLDCGEGTASQIYRFYGTTKGKEVLRNLKAIYVSHLHADHHLGLIGLLQERKKSFGDISEPLLLFAPKQISFWLHFYDKRIESIRNEYTLVPNGELLQSPFTDPELQSKGINSIRTCLVKHCPYSFGISVEIDSDDNPIKITYSGDSMPCNDLIDIGRNSTILIHEATMEDDLEDEAKFKMHSTISQAINQGTRMNAKYTILTHFSQRYAKLPRFEFDNLQENVGLAFDNMEVTLNDLPILHKLYPALRKMFMEHCDELDQKALKRALKKQRQESGKRENSPVRK</sequence>
<dbReference type="InterPro" id="IPR036866">
    <property type="entry name" value="RibonucZ/Hydroxyglut_hydro"/>
</dbReference>
<dbReference type="Gene3D" id="3.60.15.10">
    <property type="entry name" value="Ribonuclease Z/Hydroxyacylglutathione hydrolase-like"/>
    <property type="match status" value="2"/>
</dbReference>
<proteinExistence type="inferred from homology"/>
<evidence type="ECO:0000256" key="20">
    <source>
        <dbReference type="ARBA" id="ARBA00032104"/>
    </source>
</evidence>
<dbReference type="EMBL" id="UFQT01000338">
    <property type="protein sequence ID" value="SSX23337.1"/>
    <property type="molecule type" value="Genomic_DNA"/>
</dbReference>
<dbReference type="Pfam" id="PF13691">
    <property type="entry name" value="Lactamase_B_4"/>
    <property type="match status" value="1"/>
</dbReference>
<evidence type="ECO:0000256" key="8">
    <source>
        <dbReference type="ARBA" id="ARBA00022553"/>
    </source>
</evidence>
<gene>
    <name evidence="25" type="primary">CSON008818</name>
</gene>
<evidence type="ECO:0000256" key="11">
    <source>
        <dbReference type="ARBA" id="ARBA00022723"/>
    </source>
</evidence>
<keyword evidence="9" id="KW-0819">tRNA processing</keyword>
<evidence type="ECO:0000256" key="10">
    <source>
        <dbReference type="ARBA" id="ARBA00022722"/>
    </source>
</evidence>
<accession>A0A336M4K8</accession>
<dbReference type="SUPFAM" id="SSF56281">
    <property type="entry name" value="Metallo-hydrolase/oxidoreductase"/>
    <property type="match status" value="2"/>
</dbReference>
<evidence type="ECO:0000256" key="14">
    <source>
        <dbReference type="ARBA" id="ARBA00022833"/>
    </source>
</evidence>
<keyword evidence="16" id="KW-0496">Mitochondrion</keyword>
<keyword evidence="8" id="KW-0597">Phosphoprotein</keyword>
<dbReference type="InterPro" id="IPR027794">
    <property type="entry name" value="tRNase_Z_dom"/>
</dbReference>
<evidence type="ECO:0000256" key="4">
    <source>
        <dbReference type="ARBA" id="ARBA00004305"/>
    </source>
</evidence>
<comment type="cofactor">
    <cofactor evidence="2">
        <name>Zn(2+)</name>
        <dbReference type="ChEBI" id="CHEBI:29105"/>
    </cofactor>
</comment>
<evidence type="ECO:0000256" key="17">
    <source>
        <dbReference type="ARBA" id="ARBA00023242"/>
    </source>
</evidence>
<dbReference type="GO" id="GO:0046872">
    <property type="term" value="F:metal ion binding"/>
    <property type="evidence" value="ECO:0007669"/>
    <property type="project" value="UniProtKB-KW"/>
</dbReference>
<dbReference type="GO" id="GO:0005634">
    <property type="term" value="C:nucleus"/>
    <property type="evidence" value="ECO:0007669"/>
    <property type="project" value="UniProtKB-SubCell"/>
</dbReference>
<evidence type="ECO:0000256" key="13">
    <source>
        <dbReference type="ARBA" id="ARBA00022801"/>
    </source>
</evidence>
<dbReference type="CDD" id="cd07718">
    <property type="entry name" value="RNaseZ_ELAC1_ELAC2-C-term-like_MBL-fold"/>
    <property type="match status" value="1"/>
</dbReference>
<keyword evidence="17" id="KW-0539">Nucleus</keyword>
<dbReference type="VEuPathDB" id="VectorBase:CSON008818"/>
<dbReference type="GO" id="GO:0042781">
    <property type="term" value="F:3'-tRNA processing endoribonuclease activity"/>
    <property type="evidence" value="ECO:0007669"/>
    <property type="project" value="UniProtKB-EC"/>
</dbReference>
<evidence type="ECO:0000256" key="9">
    <source>
        <dbReference type="ARBA" id="ARBA00022694"/>
    </source>
</evidence>
<evidence type="ECO:0000256" key="2">
    <source>
        <dbReference type="ARBA" id="ARBA00001947"/>
    </source>
</evidence>
<comment type="function">
    <text evidence="22">Zinc phosphodiesterase, which displays mitochondrial tRNA 3'-processing endonuclease activity. Involved in tRNA maturation, by removing a 3'-trailer from precursor tRNA. Associates with mitochondrial DNA complexes at the nucleoids to initiate RNA processing and ribosome assembly.</text>
</comment>
<dbReference type="EC" id="3.1.26.11" evidence="6"/>
<keyword evidence="12" id="KW-0255">Endonuclease</keyword>